<proteinExistence type="predicted"/>
<dbReference type="InterPro" id="IPR014922">
    <property type="entry name" value="YdhG-like"/>
</dbReference>
<dbReference type="EMBL" id="AP022588">
    <property type="protein sequence ID" value="BBY31792.1"/>
    <property type="molecule type" value="Genomic_DNA"/>
</dbReference>
<sequence>MYGCAMPMPNRKSVDDFFAQVTDVQRPHLEALRELSRAADPQAREELKYNVPVYVRDDKANLWMLQNFKNHCSLRFTPEFFETQRALVEEAGYESGSGFVKLPYGRELPLDLLEKLMRARVAEFDATGS</sequence>
<dbReference type="AlphaFoldDB" id="A0A7I7QZQ1"/>
<keyword evidence="3" id="KW-1185">Reference proteome</keyword>
<accession>A0A7I7QZQ1</accession>
<evidence type="ECO:0000259" key="1">
    <source>
        <dbReference type="Pfam" id="PF08818"/>
    </source>
</evidence>
<dbReference type="SUPFAM" id="SSF159888">
    <property type="entry name" value="YdhG-like"/>
    <property type="match status" value="1"/>
</dbReference>
<dbReference type="KEGG" id="msei:MSEDJ_58880"/>
<dbReference type="Proteomes" id="UP000467193">
    <property type="component" value="Chromosome"/>
</dbReference>
<dbReference type="Gene3D" id="3.90.1150.200">
    <property type="match status" value="1"/>
</dbReference>
<reference evidence="2 3" key="1">
    <citation type="journal article" date="2019" name="Emerg. Microbes Infect.">
        <title>Comprehensive subspecies identification of 175 nontuberculous mycobacteria species based on 7547 genomic profiles.</title>
        <authorList>
            <person name="Matsumoto Y."/>
            <person name="Kinjo T."/>
            <person name="Motooka D."/>
            <person name="Nabeya D."/>
            <person name="Jung N."/>
            <person name="Uechi K."/>
            <person name="Horii T."/>
            <person name="Iida T."/>
            <person name="Fujita J."/>
            <person name="Nakamura S."/>
        </authorList>
    </citation>
    <scope>NUCLEOTIDE SEQUENCE [LARGE SCALE GENOMIC DNA]</scope>
    <source>
        <strain evidence="2 3">JCM 17899</strain>
    </source>
</reference>
<name>A0A7I7QZQ1_9MYCO</name>
<gene>
    <name evidence="2" type="ORF">MSEDJ_58880</name>
</gene>
<feature type="domain" description="YdhG-like" evidence="1">
    <location>
        <begin position="25"/>
        <end position="121"/>
    </location>
</feature>
<protein>
    <recommendedName>
        <fullName evidence="1">YdhG-like domain-containing protein</fullName>
    </recommendedName>
</protein>
<dbReference type="Pfam" id="PF08818">
    <property type="entry name" value="DUF1801"/>
    <property type="match status" value="1"/>
</dbReference>
<organism evidence="2 3">
    <name type="scientific">Mycolicibacterium sediminis</name>
    <dbReference type="NCBI Taxonomy" id="1286180"/>
    <lineage>
        <taxon>Bacteria</taxon>
        <taxon>Bacillati</taxon>
        <taxon>Actinomycetota</taxon>
        <taxon>Actinomycetes</taxon>
        <taxon>Mycobacteriales</taxon>
        <taxon>Mycobacteriaceae</taxon>
        <taxon>Mycolicibacterium</taxon>
    </lineage>
</organism>
<evidence type="ECO:0000313" key="3">
    <source>
        <dbReference type="Proteomes" id="UP000467193"/>
    </source>
</evidence>
<evidence type="ECO:0000313" key="2">
    <source>
        <dbReference type="EMBL" id="BBY31792.1"/>
    </source>
</evidence>